<evidence type="ECO:0000313" key="4">
    <source>
        <dbReference type="Proteomes" id="UP000321362"/>
    </source>
</evidence>
<sequence length="357" mass="41200">MSFSDKIISFNNNHKIASHILFWFLLLLVQLSSSSYYNSDQVPFRNNLIGDGTNLLAQIPAAYFVAYFVVPRLVYKQKYYAAFVAFLIGSYVICVLSRIEVIYIEEPFYGRLHKPDETFIEILTDIPKLVYVYFFRIFSVAFIFMILKLLKDQQMVQKRTLWLEKEKAESELKLLKTQLNPHFLFNTLNNIYSLSLSNSPVTSASIARLSEILDYILYRCNSTFVPLSGEINLLDNYIGLEKLRYDNRLKVNFKITQQHDIQIAPLILLTIVENAFKHGAGNDAGNPEINIELYADNSQFRFTVVNSVYTKKNMNNNGNIGLSNLKQQLDLLYHGKHEIKTIHTDTLFTVSLNISLL</sequence>
<feature type="transmembrane region" description="Helical" evidence="1">
    <location>
        <begin position="82"/>
        <end position="104"/>
    </location>
</feature>
<keyword evidence="1" id="KW-0472">Membrane</keyword>
<dbReference type="InterPro" id="IPR050640">
    <property type="entry name" value="Bact_2-comp_sensor_kinase"/>
</dbReference>
<dbReference type="InterPro" id="IPR036890">
    <property type="entry name" value="HATPase_C_sf"/>
</dbReference>
<reference evidence="3 4" key="1">
    <citation type="journal article" date="2013" name="J. Microbiol.">
        <title>Mucilaginibacter ginsenosidivorax sp. nov., with ginsenoside converting activity isolated from sediment.</title>
        <authorList>
            <person name="Kim J.K."/>
            <person name="Choi T.E."/>
            <person name="Liu Q.M."/>
            <person name="Park H.Y."/>
            <person name="Yi T.H."/>
            <person name="Yoon M.H."/>
            <person name="Kim S.C."/>
            <person name="Im W.T."/>
        </authorList>
    </citation>
    <scope>NUCLEOTIDE SEQUENCE [LARGE SCALE GENOMIC DNA]</scope>
    <source>
        <strain evidence="3 4">KHI28</strain>
    </source>
</reference>
<dbReference type="EMBL" id="CP042437">
    <property type="protein sequence ID" value="QEC76223.1"/>
    <property type="molecule type" value="Genomic_DNA"/>
</dbReference>
<feature type="domain" description="Signal transduction histidine kinase internal region" evidence="2">
    <location>
        <begin position="170"/>
        <end position="249"/>
    </location>
</feature>
<keyword evidence="1" id="KW-1133">Transmembrane helix</keyword>
<dbReference type="InterPro" id="IPR010559">
    <property type="entry name" value="Sig_transdc_His_kin_internal"/>
</dbReference>
<keyword evidence="4" id="KW-1185">Reference proteome</keyword>
<proteinExistence type="predicted"/>
<feature type="transmembrane region" description="Helical" evidence="1">
    <location>
        <begin position="57"/>
        <end position="75"/>
    </location>
</feature>
<dbReference type="SUPFAM" id="SSF55874">
    <property type="entry name" value="ATPase domain of HSP90 chaperone/DNA topoisomerase II/histidine kinase"/>
    <property type="match status" value="1"/>
</dbReference>
<keyword evidence="3" id="KW-0808">Transferase</keyword>
<dbReference type="GO" id="GO:0016020">
    <property type="term" value="C:membrane"/>
    <property type="evidence" value="ECO:0007669"/>
    <property type="project" value="InterPro"/>
</dbReference>
<dbReference type="Proteomes" id="UP000321362">
    <property type="component" value="Chromosome"/>
</dbReference>
<name>A0A5B8VY02_9SPHI</name>
<gene>
    <name evidence="3" type="ORF">FSB76_09800</name>
</gene>
<keyword evidence="1" id="KW-0812">Transmembrane</keyword>
<dbReference type="PANTHER" id="PTHR34220">
    <property type="entry name" value="SENSOR HISTIDINE KINASE YPDA"/>
    <property type="match status" value="1"/>
</dbReference>
<organism evidence="3 4">
    <name type="scientific">Mucilaginibacter ginsenosidivorax</name>
    <dbReference type="NCBI Taxonomy" id="862126"/>
    <lineage>
        <taxon>Bacteria</taxon>
        <taxon>Pseudomonadati</taxon>
        <taxon>Bacteroidota</taxon>
        <taxon>Sphingobacteriia</taxon>
        <taxon>Sphingobacteriales</taxon>
        <taxon>Sphingobacteriaceae</taxon>
        <taxon>Mucilaginibacter</taxon>
    </lineage>
</organism>
<dbReference type="PANTHER" id="PTHR34220:SF7">
    <property type="entry name" value="SENSOR HISTIDINE KINASE YPDA"/>
    <property type="match status" value="1"/>
</dbReference>
<protein>
    <submittedName>
        <fullName evidence="3">Histidine kinase</fullName>
    </submittedName>
</protein>
<dbReference type="KEGG" id="mgk:FSB76_09800"/>
<dbReference type="Pfam" id="PF06580">
    <property type="entry name" value="His_kinase"/>
    <property type="match status" value="1"/>
</dbReference>
<keyword evidence="3" id="KW-0418">Kinase</keyword>
<evidence type="ECO:0000259" key="2">
    <source>
        <dbReference type="Pfam" id="PF06580"/>
    </source>
</evidence>
<feature type="transmembrane region" description="Helical" evidence="1">
    <location>
        <begin position="20"/>
        <end position="37"/>
    </location>
</feature>
<dbReference type="OrthoDB" id="9792992at2"/>
<dbReference type="RefSeq" id="WP_147053400.1">
    <property type="nucleotide sequence ID" value="NZ_CP042437.1"/>
</dbReference>
<feature type="transmembrane region" description="Helical" evidence="1">
    <location>
        <begin position="130"/>
        <end position="150"/>
    </location>
</feature>
<dbReference type="Gene3D" id="3.30.565.10">
    <property type="entry name" value="Histidine kinase-like ATPase, C-terminal domain"/>
    <property type="match status" value="1"/>
</dbReference>
<evidence type="ECO:0000256" key="1">
    <source>
        <dbReference type="SAM" id="Phobius"/>
    </source>
</evidence>
<dbReference type="GO" id="GO:0000155">
    <property type="term" value="F:phosphorelay sensor kinase activity"/>
    <property type="evidence" value="ECO:0007669"/>
    <property type="project" value="InterPro"/>
</dbReference>
<accession>A0A5B8VY02</accession>
<dbReference type="AlphaFoldDB" id="A0A5B8VY02"/>
<evidence type="ECO:0000313" key="3">
    <source>
        <dbReference type="EMBL" id="QEC76223.1"/>
    </source>
</evidence>